<evidence type="ECO:0000259" key="2">
    <source>
        <dbReference type="Pfam" id="PF00535"/>
    </source>
</evidence>
<accession>A0AAW9C3L9</accession>
<dbReference type="EMBL" id="JAUEQX010000006">
    <property type="protein sequence ID" value="MDW3776809.1"/>
    <property type="molecule type" value="Genomic_DNA"/>
</dbReference>
<gene>
    <name evidence="4" type="ORF">QWU01_08300</name>
</gene>
<dbReference type="Gene3D" id="3.90.550.10">
    <property type="entry name" value="Spore Coat Polysaccharide Biosynthesis Protein SpsA, Chain A"/>
    <property type="match status" value="1"/>
</dbReference>
<dbReference type="InterPro" id="IPR050834">
    <property type="entry name" value="Glycosyltransf_2"/>
</dbReference>
<keyword evidence="1 4" id="KW-0808">Transferase</keyword>
<dbReference type="InterPro" id="IPR001173">
    <property type="entry name" value="Glyco_trans_2-like"/>
</dbReference>
<dbReference type="RefSeq" id="WP_318242442.1">
    <property type="nucleotide sequence ID" value="NZ_JAUEQX010000006.1"/>
</dbReference>
<dbReference type="InterPro" id="IPR027791">
    <property type="entry name" value="Galactosyl_T_C"/>
</dbReference>
<dbReference type="Pfam" id="PF02709">
    <property type="entry name" value="Glyco_transf_7C"/>
    <property type="match status" value="1"/>
</dbReference>
<dbReference type="Proteomes" id="UP001276300">
    <property type="component" value="Unassembled WGS sequence"/>
</dbReference>
<evidence type="ECO:0000256" key="1">
    <source>
        <dbReference type="ARBA" id="ARBA00022679"/>
    </source>
</evidence>
<dbReference type="GO" id="GO:0016757">
    <property type="term" value="F:glycosyltransferase activity"/>
    <property type="evidence" value="ECO:0007669"/>
    <property type="project" value="UniProtKB-KW"/>
</dbReference>
<dbReference type="SUPFAM" id="SSF53448">
    <property type="entry name" value="Nucleotide-diphospho-sugar transferases"/>
    <property type="match status" value="1"/>
</dbReference>
<dbReference type="InterPro" id="IPR029044">
    <property type="entry name" value="Nucleotide-diphossugar_trans"/>
</dbReference>
<reference evidence="4" key="1">
    <citation type="journal article" date="2023" name="J Glob Antimicrob Resist">
        <title>Emergence of NDM-1 and KPC-3 carbapenemases in Kluyvera cryocrescens: Investigating genetic heterogeneity and acquisition routes of blaNDM-1 in Enterobacterales species in Portugal.</title>
        <authorList>
            <person name="Loiodice M."/>
            <person name="Ribeiro M."/>
            <person name="Peixe L."/>
            <person name="Novais A."/>
        </authorList>
    </citation>
    <scope>NUCLEOTIDE SEQUENCE</scope>
    <source>
        <strain evidence="4">K629</strain>
    </source>
</reference>
<sequence>MISIISPVLGTSDKVRKFISSILSLSYPDDPLLKCIELVIIDDGSSVDLRSTVMSYYPSFKERNWNLKFIRNDVNCGRAYSRNRAAEQATYEWLFFVDIDNLIQENCLNNLLAMIVNSNDDFVARANVRCHLERRSESNYVSYFDSRYLGNRVEGDVEIEYRYFASDAFIIKKDLFNFLNGFDESFRHYGCEDEEFGIRLRNEKIKFYFCSNALLIDDDNPTLDRACTRIVSYSRYSVPLLVKKHPKALPNLLFPAVEKENTPVTLLLKIVLSIIVNLKLNDFMRVILNKLDNKRRYYIPSLFYKAVLAAYYIKGYNCRGDDD</sequence>
<dbReference type="PANTHER" id="PTHR43685">
    <property type="entry name" value="GLYCOSYLTRANSFERASE"/>
    <property type="match status" value="1"/>
</dbReference>
<dbReference type="EC" id="2.4.-.-" evidence="4"/>
<dbReference type="Pfam" id="PF00535">
    <property type="entry name" value="Glycos_transf_2"/>
    <property type="match status" value="1"/>
</dbReference>
<evidence type="ECO:0000313" key="4">
    <source>
        <dbReference type="EMBL" id="MDW3776809.1"/>
    </source>
</evidence>
<evidence type="ECO:0000313" key="5">
    <source>
        <dbReference type="Proteomes" id="UP001276300"/>
    </source>
</evidence>
<comment type="caution">
    <text evidence="4">The sequence shown here is derived from an EMBL/GenBank/DDBJ whole genome shotgun (WGS) entry which is preliminary data.</text>
</comment>
<feature type="domain" description="Galactosyltransferase C-terminal" evidence="3">
    <location>
        <begin position="158"/>
        <end position="211"/>
    </location>
</feature>
<name>A0AAW9C3L9_KLUCR</name>
<evidence type="ECO:0000259" key="3">
    <source>
        <dbReference type="Pfam" id="PF02709"/>
    </source>
</evidence>
<dbReference type="AlphaFoldDB" id="A0AAW9C3L9"/>
<protein>
    <submittedName>
        <fullName evidence="4">Glycosyltransferase</fullName>
        <ecNumber evidence="4">2.4.-.-</ecNumber>
    </submittedName>
</protein>
<feature type="domain" description="Glycosyltransferase 2-like" evidence="2">
    <location>
        <begin position="3"/>
        <end position="138"/>
    </location>
</feature>
<keyword evidence="4" id="KW-0328">Glycosyltransferase</keyword>
<dbReference type="PANTHER" id="PTHR43685:SF2">
    <property type="entry name" value="GLYCOSYLTRANSFERASE 2-LIKE DOMAIN-CONTAINING PROTEIN"/>
    <property type="match status" value="1"/>
</dbReference>
<proteinExistence type="predicted"/>
<organism evidence="4 5">
    <name type="scientific">Kluyvera cryocrescens</name>
    <name type="common">Kluyvera citrophila</name>
    <dbReference type="NCBI Taxonomy" id="580"/>
    <lineage>
        <taxon>Bacteria</taxon>
        <taxon>Pseudomonadati</taxon>
        <taxon>Pseudomonadota</taxon>
        <taxon>Gammaproteobacteria</taxon>
        <taxon>Enterobacterales</taxon>
        <taxon>Enterobacteriaceae</taxon>
        <taxon>Kluyvera</taxon>
    </lineage>
</organism>